<dbReference type="InterPro" id="IPR016047">
    <property type="entry name" value="M23ase_b-sheet_dom"/>
</dbReference>
<dbReference type="Gene3D" id="2.70.70.10">
    <property type="entry name" value="Glucose Permease (Domain IIA)"/>
    <property type="match status" value="1"/>
</dbReference>
<sequence>MSNSSKNQSFDKQRRIYLSVLVVILVVALGVTVFSVTRHNDLADRSDEPNSSQPQQQYAENSSDATDHNNSVLDPDAKDVQQNMEQSNEQIDKEYSGSQSGDTAEASEENSLSEEQLHSDLDAPPRDTAEGDPPVSEPQIADFDPEVDRMLWPVSGNVLMDYSPDNLIYDATLDQYRTNDSISIAGTESEDVFAAAGGIVVEVGYLDEIGNYVVLDHGNGFETTYGQLDENIPVTKDQTIVKGQKIGSIGSPSWYSVAIGTHVDFQVTVNGEPVNPMDYLENTLED</sequence>
<organism evidence="4 5">
    <name type="scientific">Bianquea renquensis</name>
    <dbReference type="NCBI Taxonomy" id="2763661"/>
    <lineage>
        <taxon>Bacteria</taxon>
        <taxon>Bacillati</taxon>
        <taxon>Bacillota</taxon>
        <taxon>Clostridia</taxon>
        <taxon>Eubacteriales</taxon>
        <taxon>Bianqueaceae</taxon>
        <taxon>Bianquea</taxon>
    </lineage>
</organism>
<accession>A0A926DSZ6</accession>
<evidence type="ECO:0000256" key="2">
    <source>
        <dbReference type="SAM" id="Phobius"/>
    </source>
</evidence>
<feature type="transmembrane region" description="Helical" evidence="2">
    <location>
        <begin position="16"/>
        <end position="36"/>
    </location>
</feature>
<feature type="compositionally biased region" description="Polar residues" evidence="1">
    <location>
        <begin position="80"/>
        <end position="89"/>
    </location>
</feature>
<name>A0A926DSZ6_9FIRM</name>
<dbReference type="CDD" id="cd12797">
    <property type="entry name" value="M23_peptidase"/>
    <property type="match status" value="1"/>
</dbReference>
<evidence type="ECO:0000313" key="4">
    <source>
        <dbReference type="EMBL" id="MBC8543491.1"/>
    </source>
</evidence>
<feature type="compositionally biased region" description="Basic and acidic residues" evidence="1">
    <location>
        <begin position="115"/>
        <end position="129"/>
    </location>
</feature>
<comment type="caution">
    <text evidence="4">The sequence shown here is derived from an EMBL/GenBank/DDBJ whole genome shotgun (WGS) entry which is preliminary data.</text>
</comment>
<gene>
    <name evidence="4" type="ORF">H8730_08030</name>
</gene>
<dbReference type="RefSeq" id="WP_177716290.1">
    <property type="nucleotide sequence ID" value="NZ_JACRSQ010000009.1"/>
</dbReference>
<dbReference type="PANTHER" id="PTHR21666">
    <property type="entry name" value="PEPTIDASE-RELATED"/>
    <property type="match status" value="1"/>
</dbReference>
<keyword evidence="5" id="KW-1185">Reference proteome</keyword>
<keyword evidence="2" id="KW-0812">Transmembrane</keyword>
<dbReference type="Pfam" id="PF01551">
    <property type="entry name" value="Peptidase_M23"/>
    <property type="match status" value="1"/>
</dbReference>
<dbReference type="PANTHER" id="PTHR21666:SF270">
    <property type="entry name" value="MUREIN HYDROLASE ACTIVATOR ENVC"/>
    <property type="match status" value="1"/>
</dbReference>
<evidence type="ECO:0000256" key="1">
    <source>
        <dbReference type="SAM" id="MobiDB-lite"/>
    </source>
</evidence>
<protein>
    <submittedName>
        <fullName evidence="4">M23 family metallopeptidase</fullName>
    </submittedName>
</protein>
<evidence type="ECO:0000313" key="5">
    <source>
        <dbReference type="Proteomes" id="UP000657006"/>
    </source>
</evidence>
<dbReference type="SUPFAM" id="SSF51261">
    <property type="entry name" value="Duplicated hybrid motif"/>
    <property type="match status" value="1"/>
</dbReference>
<keyword evidence="2" id="KW-0472">Membrane</keyword>
<dbReference type="Proteomes" id="UP000657006">
    <property type="component" value="Unassembled WGS sequence"/>
</dbReference>
<feature type="region of interest" description="Disordered" evidence="1">
    <location>
        <begin position="42"/>
        <end position="146"/>
    </location>
</feature>
<dbReference type="InterPro" id="IPR050570">
    <property type="entry name" value="Cell_wall_metabolism_enzyme"/>
</dbReference>
<reference evidence="4" key="1">
    <citation type="submission" date="2020-08" db="EMBL/GenBank/DDBJ databases">
        <title>Genome public.</title>
        <authorList>
            <person name="Liu C."/>
            <person name="Sun Q."/>
        </authorList>
    </citation>
    <scope>NUCLEOTIDE SEQUENCE</scope>
    <source>
        <strain evidence="4">NSJ-32</strain>
    </source>
</reference>
<keyword evidence="2" id="KW-1133">Transmembrane helix</keyword>
<proteinExistence type="predicted"/>
<dbReference type="AlphaFoldDB" id="A0A926DSZ6"/>
<evidence type="ECO:0000259" key="3">
    <source>
        <dbReference type="Pfam" id="PF01551"/>
    </source>
</evidence>
<feature type="compositionally biased region" description="Polar residues" evidence="1">
    <location>
        <begin position="49"/>
        <end position="72"/>
    </location>
</feature>
<dbReference type="GO" id="GO:0004222">
    <property type="term" value="F:metalloendopeptidase activity"/>
    <property type="evidence" value="ECO:0007669"/>
    <property type="project" value="TreeGrafter"/>
</dbReference>
<dbReference type="EMBL" id="JACRSQ010000009">
    <property type="protein sequence ID" value="MBC8543491.1"/>
    <property type="molecule type" value="Genomic_DNA"/>
</dbReference>
<dbReference type="InterPro" id="IPR011055">
    <property type="entry name" value="Dup_hybrid_motif"/>
</dbReference>
<feature type="domain" description="M23ase beta-sheet core" evidence="3">
    <location>
        <begin position="179"/>
        <end position="276"/>
    </location>
</feature>